<reference evidence="9 10" key="1">
    <citation type="submission" date="2019-10" db="EMBL/GenBank/DDBJ databases">
        <title>Nocardia macrotermitis sp. nov. and Nocardia aurantia sp. nov., isolated from the gut of fungus growing-termite Macrotermes natalensis.</title>
        <authorList>
            <person name="Benndorf R."/>
            <person name="Schwitalla J."/>
            <person name="Martin K."/>
            <person name="De Beer W."/>
            <person name="Kaster A.-K."/>
            <person name="Vollmers J."/>
            <person name="Poulsen M."/>
            <person name="Beemelmanns C."/>
        </authorList>
    </citation>
    <scope>NUCLEOTIDE SEQUENCE [LARGE SCALE GENOMIC DNA]</scope>
    <source>
        <strain evidence="9 10">RB20</strain>
    </source>
</reference>
<evidence type="ECO:0000256" key="5">
    <source>
        <dbReference type="ARBA" id="ARBA00024074"/>
    </source>
</evidence>
<dbReference type="AlphaFoldDB" id="A0A7K0D4C6"/>
<dbReference type="EMBL" id="WEGK01000007">
    <property type="protein sequence ID" value="MQY20578.1"/>
    <property type="molecule type" value="Genomic_DNA"/>
</dbReference>
<dbReference type="InterPro" id="IPR020843">
    <property type="entry name" value="ER"/>
</dbReference>
<name>A0A7K0D4C6_9NOCA</name>
<dbReference type="InterPro" id="IPR047109">
    <property type="entry name" value="CAD-like"/>
</dbReference>
<keyword evidence="3 7" id="KW-0862">Zinc</keyword>
<keyword evidence="10" id="KW-1185">Reference proteome</keyword>
<dbReference type="PROSITE" id="PS00059">
    <property type="entry name" value="ADH_ZINC"/>
    <property type="match status" value="1"/>
</dbReference>
<dbReference type="PANTHER" id="PTHR42683">
    <property type="entry name" value="ALDEHYDE REDUCTASE"/>
    <property type="match status" value="1"/>
</dbReference>
<dbReference type="SUPFAM" id="SSF50129">
    <property type="entry name" value="GroES-like"/>
    <property type="match status" value="1"/>
</dbReference>
<evidence type="ECO:0000256" key="3">
    <source>
        <dbReference type="ARBA" id="ARBA00022833"/>
    </source>
</evidence>
<comment type="catalytic activity">
    <reaction evidence="6">
        <text>a primary alcohol + NADP(+) = an aldehyde + NADPH + H(+)</text>
        <dbReference type="Rhea" id="RHEA:15937"/>
        <dbReference type="ChEBI" id="CHEBI:15378"/>
        <dbReference type="ChEBI" id="CHEBI:15734"/>
        <dbReference type="ChEBI" id="CHEBI:17478"/>
        <dbReference type="ChEBI" id="CHEBI:57783"/>
        <dbReference type="ChEBI" id="CHEBI:58349"/>
        <dbReference type="EC" id="1.1.1.2"/>
    </reaction>
</comment>
<dbReference type="EC" id="1.1.1.2" evidence="5"/>
<dbReference type="Gene3D" id="3.90.180.10">
    <property type="entry name" value="Medium-chain alcohol dehydrogenases, catalytic domain"/>
    <property type="match status" value="1"/>
</dbReference>
<dbReference type="RefSeq" id="WP_153411324.1">
    <property type="nucleotide sequence ID" value="NZ_WEGK01000007.1"/>
</dbReference>
<dbReference type="Pfam" id="PF00107">
    <property type="entry name" value="ADH_zinc_N"/>
    <property type="match status" value="1"/>
</dbReference>
<dbReference type="GO" id="GO:0008270">
    <property type="term" value="F:zinc ion binding"/>
    <property type="evidence" value="ECO:0007669"/>
    <property type="project" value="InterPro"/>
</dbReference>
<comment type="cofactor">
    <cofactor evidence="1 7">
        <name>Zn(2+)</name>
        <dbReference type="ChEBI" id="CHEBI:29105"/>
    </cofactor>
</comment>
<comment type="caution">
    <text evidence="9">The sequence shown here is derived from an EMBL/GenBank/DDBJ whole genome shotgun (WGS) entry which is preliminary data.</text>
</comment>
<evidence type="ECO:0000256" key="1">
    <source>
        <dbReference type="ARBA" id="ARBA00001947"/>
    </source>
</evidence>
<protein>
    <recommendedName>
        <fullName evidence="5">alcohol dehydrogenase (NADP(+))</fullName>
        <ecNumber evidence="5">1.1.1.2</ecNumber>
    </recommendedName>
</protein>
<evidence type="ECO:0000256" key="4">
    <source>
        <dbReference type="ARBA" id="ARBA00023002"/>
    </source>
</evidence>
<dbReference type="Pfam" id="PF08240">
    <property type="entry name" value="ADH_N"/>
    <property type="match status" value="1"/>
</dbReference>
<evidence type="ECO:0000256" key="7">
    <source>
        <dbReference type="RuleBase" id="RU361277"/>
    </source>
</evidence>
<evidence type="ECO:0000256" key="2">
    <source>
        <dbReference type="ARBA" id="ARBA00022723"/>
    </source>
</evidence>
<dbReference type="SUPFAM" id="SSF51735">
    <property type="entry name" value="NAD(P)-binding Rossmann-fold domains"/>
    <property type="match status" value="1"/>
</dbReference>
<dbReference type="InterPro" id="IPR013149">
    <property type="entry name" value="ADH-like_C"/>
</dbReference>
<comment type="similarity">
    <text evidence="7">Belongs to the zinc-containing alcohol dehydrogenase family.</text>
</comment>
<gene>
    <name evidence="9" type="primary">adhc1_1</name>
    <name evidence="9" type="ORF">NRB20_36840</name>
</gene>
<dbReference type="InterPro" id="IPR011032">
    <property type="entry name" value="GroES-like_sf"/>
</dbReference>
<dbReference type="GO" id="GO:0008106">
    <property type="term" value="F:alcohol dehydrogenase (NADP+) activity"/>
    <property type="evidence" value="ECO:0007669"/>
    <property type="project" value="UniProtKB-EC"/>
</dbReference>
<sequence>MPTLVKALSVADAGAPFRTTTIERRDLGATDVLIDIAYVGVCHSDVHFVRNDWGFSTYPMVPGHEITGVVAAVGTAVTRHAVGDPVAVGNLIDSCRECRNCRAGREQYCQRGSVGTYNSVDRDGVPTSGGYSQKIVVDQDFVLKLPPSLNIAAAAPLLCAGITMYSALRHWRVGPDSRVAIAGMGGLGHLGVKLAAAMGAQVSVISRTSANAWDAKRFGAVCHYALDDDTTLTALAGRFDLIISTVSATSDTAPLLNLLDTDGTLVMAGAPVEPLSAPVGLLIGGHRSLAGTSIGGIAETQEMLDFCAEHRITAEVEIIPATGIEQAFARLDAADVHYRLVIDAATFADL</sequence>
<proteinExistence type="inferred from homology"/>
<dbReference type="Gene3D" id="3.40.50.720">
    <property type="entry name" value="NAD(P)-binding Rossmann-like Domain"/>
    <property type="match status" value="1"/>
</dbReference>
<dbReference type="FunFam" id="3.40.50.720:FF:000022">
    <property type="entry name" value="Cinnamyl alcohol dehydrogenase"/>
    <property type="match status" value="1"/>
</dbReference>
<evidence type="ECO:0000313" key="10">
    <source>
        <dbReference type="Proteomes" id="UP000438448"/>
    </source>
</evidence>
<dbReference type="Proteomes" id="UP000438448">
    <property type="component" value="Unassembled WGS sequence"/>
</dbReference>
<dbReference type="InterPro" id="IPR002328">
    <property type="entry name" value="ADH_Zn_CS"/>
</dbReference>
<dbReference type="OrthoDB" id="3567264at2"/>
<feature type="domain" description="Enoyl reductase (ER)" evidence="8">
    <location>
        <begin position="14"/>
        <end position="342"/>
    </location>
</feature>
<accession>A0A7K0D4C6</accession>
<dbReference type="SMART" id="SM00829">
    <property type="entry name" value="PKS_ER"/>
    <property type="match status" value="1"/>
</dbReference>
<keyword evidence="2 7" id="KW-0479">Metal-binding</keyword>
<evidence type="ECO:0000256" key="6">
    <source>
        <dbReference type="ARBA" id="ARBA00048262"/>
    </source>
</evidence>
<dbReference type="CDD" id="cd05283">
    <property type="entry name" value="CAD1"/>
    <property type="match status" value="1"/>
</dbReference>
<organism evidence="9 10">
    <name type="scientific">Nocardia macrotermitis</name>
    <dbReference type="NCBI Taxonomy" id="2585198"/>
    <lineage>
        <taxon>Bacteria</taxon>
        <taxon>Bacillati</taxon>
        <taxon>Actinomycetota</taxon>
        <taxon>Actinomycetes</taxon>
        <taxon>Mycobacteriales</taxon>
        <taxon>Nocardiaceae</taxon>
        <taxon>Nocardia</taxon>
    </lineage>
</organism>
<evidence type="ECO:0000259" key="8">
    <source>
        <dbReference type="SMART" id="SM00829"/>
    </source>
</evidence>
<dbReference type="InterPro" id="IPR013154">
    <property type="entry name" value="ADH-like_N"/>
</dbReference>
<keyword evidence="4 9" id="KW-0560">Oxidoreductase</keyword>
<evidence type="ECO:0000313" key="9">
    <source>
        <dbReference type="EMBL" id="MQY20578.1"/>
    </source>
</evidence>
<dbReference type="InterPro" id="IPR036291">
    <property type="entry name" value="NAD(P)-bd_dom_sf"/>
</dbReference>